<dbReference type="NCBIfam" id="TIGR02794">
    <property type="entry name" value="tolA_full"/>
    <property type="match status" value="1"/>
</dbReference>
<feature type="region of interest" description="Disordered" evidence="1">
    <location>
        <begin position="70"/>
        <end position="104"/>
    </location>
</feature>
<dbReference type="AlphaFoldDB" id="A0A6H2H7I8"/>
<dbReference type="GO" id="GO:0016020">
    <property type="term" value="C:membrane"/>
    <property type="evidence" value="ECO:0007669"/>
    <property type="project" value="InterPro"/>
</dbReference>
<feature type="region of interest" description="Disordered" evidence="1">
    <location>
        <begin position="163"/>
        <end position="260"/>
    </location>
</feature>
<keyword evidence="2" id="KW-0812">Transmembrane</keyword>
<reference evidence="3 4" key="1">
    <citation type="submission" date="2020-04" db="EMBL/GenBank/DDBJ databases">
        <title>Complete genome of a Psychrophilic, Marine, Gas Vacuolate Bacterium Polaromonas vacuolata KCTC 22033T.</title>
        <authorList>
            <person name="Hwang K."/>
            <person name="Kim K.M."/>
        </authorList>
    </citation>
    <scope>NUCLEOTIDE SEQUENCE [LARGE SCALE GENOMIC DNA]</scope>
    <source>
        <strain evidence="3 4">KCTC 22033</strain>
    </source>
</reference>
<protein>
    <submittedName>
        <fullName evidence="3">IgA-specific serine endopeptidase autotransporter</fullName>
        <ecNumber evidence="3">3.4.21.72</ecNumber>
    </submittedName>
</protein>
<keyword evidence="2" id="KW-0472">Membrane</keyword>
<organism evidence="3 4">
    <name type="scientific">Polaromonas vacuolata</name>
    <dbReference type="NCBI Taxonomy" id="37448"/>
    <lineage>
        <taxon>Bacteria</taxon>
        <taxon>Pseudomonadati</taxon>
        <taxon>Pseudomonadota</taxon>
        <taxon>Betaproteobacteria</taxon>
        <taxon>Burkholderiales</taxon>
        <taxon>Comamonadaceae</taxon>
        <taxon>Polaromonas</taxon>
    </lineage>
</organism>
<evidence type="ECO:0000313" key="3">
    <source>
        <dbReference type="EMBL" id="QJC55825.1"/>
    </source>
</evidence>
<keyword evidence="4" id="KW-1185">Reference proteome</keyword>
<feature type="compositionally biased region" description="Pro residues" evidence="1">
    <location>
        <begin position="71"/>
        <end position="100"/>
    </location>
</feature>
<dbReference type="SUPFAM" id="SSF74653">
    <property type="entry name" value="TolA/TonB C-terminal domain"/>
    <property type="match status" value="1"/>
</dbReference>
<dbReference type="GO" id="GO:0019534">
    <property type="term" value="F:toxin transmembrane transporter activity"/>
    <property type="evidence" value="ECO:0007669"/>
    <property type="project" value="InterPro"/>
</dbReference>
<feature type="compositionally biased region" description="Basic and acidic residues" evidence="1">
    <location>
        <begin position="163"/>
        <end position="198"/>
    </location>
</feature>
<dbReference type="KEGG" id="pvac:HC248_01108"/>
<evidence type="ECO:0000313" key="4">
    <source>
        <dbReference type="Proteomes" id="UP000502041"/>
    </source>
</evidence>
<dbReference type="EMBL" id="CP051461">
    <property type="protein sequence ID" value="QJC55825.1"/>
    <property type="molecule type" value="Genomic_DNA"/>
</dbReference>
<dbReference type="InterPro" id="IPR014161">
    <property type="entry name" value="Tol-Pal_TolA"/>
</dbReference>
<evidence type="ECO:0000256" key="1">
    <source>
        <dbReference type="SAM" id="MobiDB-lite"/>
    </source>
</evidence>
<dbReference type="Pfam" id="PF13103">
    <property type="entry name" value="TonB_2"/>
    <property type="match status" value="1"/>
</dbReference>
<gene>
    <name evidence="3" type="primary">iga</name>
    <name evidence="3" type="ORF">HC248_01108</name>
</gene>
<dbReference type="Proteomes" id="UP000502041">
    <property type="component" value="Chromosome"/>
</dbReference>
<name>A0A6H2H7I8_9BURK</name>
<dbReference type="EC" id="3.4.21.72" evidence="3"/>
<accession>A0A6H2H7I8</accession>
<dbReference type="GO" id="GO:0043213">
    <property type="term" value="P:bacteriocin transport"/>
    <property type="evidence" value="ECO:0007669"/>
    <property type="project" value="InterPro"/>
</dbReference>
<keyword evidence="3" id="KW-0378">Hydrolase</keyword>
<dbReference type="RefSeq" id="WP_168921629.1">
    <property type="nucleotide sequence ID" value="NZ_CP051461.1"/>
</dbReference>
<evidence type="ECO:0000256" key="2">
    <source>
        <dbReference type="SAM" id="Phobius"/>
    </source>
</evidence>
<dbReference type="GO" id="GO:0016787">
    <property type="term" value="F:hydrolase activity"/>
    <property type="evidence" value="ECO:0007669"/>
    <property type="project" value="UniProtKB-KW"/>
</dbReference>
<dbReference type="Gene3D" id="3.30.1150.10">
    <property type="match status" value="1"/>
</dbReference>
<proteinExistence type="predicted"/>
<keyword evidence="2" id="KW-1133">Transmembrane helix</keyword>
<feature type="transmembrane region" description="Helical" evidence="2">
    <location>
        <begin position="21"/>
        <end position="40"/>
    </location>
</feature>
<sequence length="343" mass="37064">MPSRTDRIEFSPPQEPGNLRAFGLALLIHALLIAALTWGVNWKSADKSVTYDAEIWSDIAQQVAPREILAPTPPAPKLPPVPEVATPAPAPPPPPPPPAPIVKVAPPEPVVDIALEQEKKRKELAKQKELEAQKLAALKAKQAEVKAEEQARKDAKLEAEKLAQAKKEKALQLKQEQAKKEAEKKEAEKKLAEKKAAEQKVAQQQAEKEKEKQAQAVREKQRQDNLDRMKTQAGVAGANGSAADTGTALKSAGPSASYGGKVRARIRPNIVFSDQLTDNPMSSVEVRSLPDGNIISQRLVKSSGNAAWDDAVVRAIIRMGSMPLDTNGRAPGVVILDLSPKDK</sequence>
<feature type="compositionally biased region" description="Basic and acidic residues" evidence="1">
    <location>
        <begin position="206"/>
        <end position="230"/>
    </location>
</feature>